<evidence type="ECO:0000313" key="4">
    <source>
        <dbReference type="Proteomes" id="UP000636505"/>
    </source>
</evidence>
<proteinExistence type="predicted"/>
<protein>
    <submittedName>
        <fullName evidence="3">PIN domain-containing protein</fullName>
    </submittedName>
</protein>
<comment type="caution">
    <text evidence="3">The sequence shown here is derived from an EMBL/GenBank/DDBJ whole genome shotgun (WGS) entry which is preliminary data.</text>
</comment>
<dbReference type="RefSeq" id="WP_193904485.1">
    <property type="nucleotide sequence ID" value="NZ_JADEXG010000001.1"/>
</dbReference>
<sequence>MIIVDTGFWLALVDQKDTYHQAANQAFQKYDEPLVIAWPVMTETCYLLLNRKGIQAQLKFIDNYRQNLFAVFDLEIKHGKKIVQLMQQYANLPMDLFESLEIRRGPRFYHPVLAKLNVDTQSPSPLPAHDAPHPEIALRP</sequence>
<feature type="domain" description="PIN" evidence="2">
    <location>
        <begin position="2"/>
        <end position="96"/>
    </location>
</feature>
<evidence type="ECO:0000256" key="1">
    <source>
        <dbReference type="SAM" id="MobiDB-lite"/>
    </source>
</evidence>
<organism evidence="3 4">
    <name type="scientific">Vasconcelosia minhoensis LEGE 07310</name>
    <dbReference type="NCBI Taxonomy" id="915328"/>
    <lineage>
        <taxon>Bacteria</taxon>
        <taxon>Bacillati</taxon>
        <taxon>Cyanobacteriota</taxon>
        <taxon>Cyanophyceae</taxon>
        <taxon>Nodosilineales</taxon>
        <taxon>Cymatolegaceae</taxon>
        <taxon>Vasconcelosia</taxon>
        <taxon>Vasconcelosia minhoensis</taxon>
    </lineage>
</organism>
<dbReference type="InterPro" id="IPR029060">
    <property type="entry name" value="PIN-like_dom_sf"/>
</dbReference>
<feature type="region of interest" description="Disordered" evidence="1">
    <location>
        <begin position="120"/>
        <end position="140"/>
    </location>
</feature>
<keyword evidence="4" id="KW-1185">Reference proteome</keyword>
<accession>A0A8J7DB48</accession>
<feature type="compositionally biased region" description="Basic and acidic residues" evidence="1">
    <location>
        <begin position="130"/>
        <end position="140"/>
    </location>
</feature>
<dbReference type="Gene3D" id="3.40.50.1010">
    <property type="entry name" value="5'-nuclease"/>
    <property type="match status" value="1"/>
</dbReference>
<evidence type="ECO:0000259" key="2">
    <source>
        <dbReference type="Pfam" id="PF01850"/>
    </source>
</evidence>
<evidence type="ECO:0000313" key="3">
    <source>
        <dbReference type="EMBL" id="MBE9075833.1"/>
    </source>
</evidence>
<reference evidence="3" key="1">
    <citation type="submission" date="2020-10" db="EMBL/GenBank/DDBJ databases">
        <authorList>
            <person name="Castelo-Branco R."/>
            <person name="Eusebio N."/>
            <person name="Adriana R."/>
            <person name="Vieira A."/>
            <person name="Brugerolle De Fraissinette N."/>
            <person name="Rezende De Castro R."/>
            <person name="Schneider M.P."/>
            <person name="Vasconcelos V."/>
            <person name="Leao P.N."/>
        </authorList>
    </citation>
    <scope>NUCLEOTIDE SEQUENCE</scope>
    <source>
        <strain evidence="3">LEGE 07310</strain>
    </source>
</reference>
<dbReference type="SUPFAM" id="SSF88723">
    <property type="entry name" value="PIN domain-like"/>
    <property type="match status" value="1"/>
</dbReference>
<dbReference type="AlphaFoldDB" id="A0A8J7DB48"/>
<dbReference type="EMBL" id="JADEXG010000001">
    <property type="protein sequence ID" value="MBE9075833.1"/>
    <property type="molecule type" value="Genomic_DNA"/>
</dbReference>
<dbReference type="InterPro" id="IPR002716">
    <property type="entry name" value="PIN_dom"/>
</dbReference>
<name>A0A8J7DB48_9CYAN</name>
<gene>
    <name evidence="3" type="ORF">IQ241_00715</name>
</gene>
<dbReference type="Pfam" id="PF01850">
    <property type="entry name" value="PIN"/>
    <property type="match status" value="1"/>
</dbReference>
<dbReference type="Proteomes" id="UP000636505">
    <property type="component" value="Unassembled WGS sequence"/>
</dbReference>